<evidence type="ECO:0000313" key="3">
    <source>
        <dbReference type="Proteomes" id="UP000664698"/>
    </source>
</evidence>
<proteinExistence type="predicted"/>
<dbReference type="Pfam" id="PF12867">
    <property type="entry name" value="DinB_2"/>
    <property type="match status" value="1"/>
</dbReference>
<dbReference type="Proteomes" id="UP000664698">
    <property type="component" value="Unassembled WGS sequence"/>
</dbReference>
<reference evidence="2 3" key="1">
    <citation type="submission" date="2021-03" db="EMBL/GenBank/DDBJ databases">
        <title>novel species isolated from a fishpond in China.</title>
        <authorList>
            <person name="Lu H."/>
            <person name="Cai Z."/>
        </authorList>
    </citation>
    <scope>NUCLEOTIDE SEQUENCE [LARGE SCALE GENOMIC DNA]</scope>
    <source>
        <strain evidence="2 3">JCM 31546</strain>
    </source>
</reference>
<name>A0ABS3BYS4_9BACT</name>
<organism evidence="2 3">
    <name type="scientific">Algoriphagus aestuariicola</name>
    <dbReference type="NCBI Taxonomy" id="1852016"/>
    <lineage>
        <taxon>Bacteria</taxon>
        <taxon>Pseudomonadati</taxon>
        <taxon>Bacteroidota</taxon>
        <taxon>Cytophagia</taxon>
        <taxon>Cytophagales</taxon>
        <taxon>Cyclobacteriaceae</taxon>
        <taxon>Algoriphagus</taxon>
    </lineage>
</organism>
<evidence type="ECO:0000313" key="2">
    <source>
        <dbReference type="EMBL" id="MBN7803505.1"/>
    </source>
</evidence>
<accession>A0ABS3BYS4</accession>
<dbReference type="Gene3D" id="1.20.120.450">
    <property type="entry name" value="dinb family like domain"/>
    <property type="match status" value="1"/>
</dbReference>
<protein>
    <submittedName>
        <fullName evidence="2">DinB family protein</fullName>
    </submittedName>
</protein>
<dbReference type="RefSeq" id="WP_206571502.1">
    <property type="nucleotide sequence ID" value="NZ_JAFKCW010000006.1"/>
</dbReference>
<dbReference type="InterPro" id="IPR024775">
    <property type="entry name" value="DinB-like"/>
</dbReference>
<comment type="caution">
    <text evidence="2">The sequence shown here is derived from an EMBL/GenBank/DDBJ whole genome shotgun (WGS) entry which is preliminary data.</text>
</comment>
<sequence length="148" mass="16857">MSSTRDLLLSMLEQNKLTCSFALDRVSSENSTWRLNPQTASIGFIYRHIGETMNLFGYFFGIPPKVPNTTMGQTDKGQRFDLEESHRYLSIGFEMLENLIRKTPDSAWAEQVETPFFGTVSKIRLFSHILYHNAHHAGQIALTLSKGK</sequence>
<keyword evidence="3" id="KW-1185">Reference proteome</keyword>
<gene>
    <name evidence="2" type="ORF">J0A67_21730</name>
</gene>
<dbReference type="SUPFAM" id="SSF109854">
    <property type="entry name" value="DinB/YfiT-like putative metalloenzymes"/>
    <property type="match status" value="1"/>
</dbReference>
<feature type="domain" description="DinB-like" evidence="1">
    <location>
        <begin position="22"/>
        <end position="140"/>
    </location>
</feature>
<dbReference type="EMBL" id="JAFKCW010000006">
    <property type="protein sequence ID" value="MBN7803505.1"/>
    <property type="molecule type" value="Genomic_DNA"/>
</dbReference>
<evidence type="ECO:0000259" key="1">
    <source>
        <dbReference type="Pfam" id="PF12867"/>
    </source>
</evidence>
<dbReference type="InterPro" id="IPR034660">
    <property type="entry name" value="DinB/YfiT-like"/>
</dbReference>